<reference evidence="1" key="1">
    <citation type="submission" date="2021-05" db="EMBL/GenBank/DDBJ databases">
        <authorList>
            <person name="Pan Q."/>
            <person name="Jouanno E."/>
            <person name="Zahm M."/>
            <person name="Klopp C."/>
            <person name="Cabau C."/>
            <person name="Louis A."/>
            <person name="Berthelot C."/>
            <person name="Parey E."/>
            <person name="Roest Crollius H."/>
            <person name="Montfort J."/>
            <person name="Robinson-Rechavi M."/>
            <person name="Bouchez O."/>
            <person name="Lampietro C."/>
            <person name="Lopez Roques C."/>
            <person name="Donnadieu C."/>
            <person name="Postlethwait J."/>
            <person name="Bobe J."/>
            <person name="Dillon D."/>
            <person name="Chandos A."/>
            <person name="von Hippel F."/>
            <person name="Guiguen Y."/>
        </authorList>
    </citation>
    <scope>NUCLEOTIDE SEQUENCE</scope>
    <source>
        <strain evidence="1">YG-Jan2019</strain>
    </source>
</reference>
<keyword evidence="2" id="KW-1185">Reference proteome</keyword>
<evidence type="ECO:0000313" key="2">
    <source>
        <dbReference type="Proteomes" id="UP001157502"/>
    </source>
</evidence>
<accession>A0ACC2HBK5</accession>
<gene>
    <name evidence="1" type="ORF">DPEC_G00051740</name>
</gene>
<sequence>MESFSGDGEGSASCLTGRSKSKLETLKTRRFGKTKTETQLSQSASDITRAEDFGSVDNLCSGTWGSRALSLDSIFLVDQEASSPEQPRDLSKENVQGRIKELQMKLQQQNMHLGPPPTVLPIKRPEDLGSSSENDGMSMDDKTRPRGTSYKDSSKPMSCSLSAVPLVVSSVPLAPSVPVSALSSAPPALDFSTPAQLNSCLDNSAARHRMSIKPRNQRACAKSKQLTTTESRPRSESLNFYLAGSDERNKAAITGRTRSHSNHILKTQQGGLTMPTAPPEPTPLMSGPAEASKCPKTAIEDLHLLGKTSPKELSYSGVPNASPAPVTAKLPATKARANQTPHFDTPDLKTSLGDLETPAPPPNTRDTLSRSVMPDPIQSTESLSVVNPAADTRPTSSLASVVFLKTSSPMRKPEAQAVCQSTTAPPAGQEDPGQTAPLSPEASLRSGSGSFRFSVTTASWGGRTRTGSGGFLGVVQQVEAKKQGRREGAEVNMGHEPWRNCQEAAGSKEEVVTAAGVAEKVLEGEEVEERVEEAVEAKEETQEEEENGKTAFGVKLRSTFLSLRVRAEAAAGLKSNWHHADVDYFPPAPSSPASSPASSPVSKPTGLEGPGDSLLTRFSSMINMDTSGSTTSSNGGSVGCLREADPGSAAQPTTSPSPKEVQTSPAVPNKVRTSPVAPVETQLASQDVPTGPQEVPRAAVSWMSRAWVKTRDLQQLLTNSLPREFPGMPTASQTQATTTTTAPALAQIVEQTQRQKFSLRATQHALHSTTHAPAALRSAPQLATSTEPARSSSPRSTPSQPPWSAQDIDPTPQPEPGPKTTLATVQGQKSPVLQGRCNLGTAAAAKVGLERPGTVGERTAFLEKQTERSPSPGSKMDLRRTRITSVSRSGAESVASPKTTPTHVAVEVAKHDRRPESSPTKVPGRLADREDKWSRKNVPSSSSPSSSPSTSSPLQAVTDAGGQPSWMELAKRKSLAWNDKTMD</sequence>
<dbReference type="Proteomes" id="UP001157502">
    <property type="component" value="Chromosome 4"/>
</dbReference>
<organism evidence="1 2">
    <name type="scientific">Dallia pectoralis</name>
    <name type="common">Alaska blackfish</name>
    <dbReference type="NCBI Taxonomy" id="75939"/>
    <lineage>
        <taxon>Eukaryota</taxon>
        <taxon>Metazoa</taxon>
        <taxon>Chordata</taxon>
        <taxon>Craniata</taxon>
        <taxon>Vertebrata</taxon>
        <taxon>Euteleostomi</taxon>
        <taxon>Actinopterygii</taxon>
        <taxon>Neopterygii</taxon>
        <taxon>Teleostei</taxon>
        <taxon>Protacanthopterygii</taxon>
        <taxon>Esociformes</taxon>
        <taxon>Umbridae</taxon>
        <taxon>Dallia</taxon>
    </lineage>
</organism>
<comment type="caution">
    <text evidence="1">The sequence shown here is derived from an EMBL/GenBank/DDBJ whole genome shotgun (WGS) entry which is preliminary data.</text>
</comment>
<protein>
    <submittedName>
        <fullName evidence="1">Uncharacterized protein</fullName>
    </submittedName>
</protein>
<name>A0ACC2HBK5_DALPE</name>
<proteinExistence type="predicted"/>
<dbReference type="EMBL" id="CM055731">
    <property type="protein sequence ID" value="KAJ8013292.1"/>
    <property type="molecule type" value="Genomic_DNA"/>
</dbReference>
<evidence type="ECO:0000313" key="1">
    <source>
        <dbReference type="EMBL" id="KAJ8013292.1"/>
    </source>
</evidence>